<gene>
    <name evidence="2" type="ORF">HaLaN_19282</name>
</gene>
<feature type="compositionally biased region" description="Polar residues" evidence="1">
    <location>
        <begin position="63"/>
        <end position="73"/>
    </location>
</feature>
<dbReference type="EMBL" id="BLLF01001927">
    <property type="protein sequence ID" value="GFH21900.1"/>
    <property type="molecule type" value="Genomic_DNA"/>
</dbReference>
<evidence type="ECO:0000313" key="2">
    <source>
        <dbReference type="EMBL" id="GFH21900.1"/>
    </source>
</evidence>
<reference evidence="2 3" key="1">
    <citation type="submission" date="2020-02" db="EMBL/GenBank/DDBJ databases">
        <title>Draft genome sequence of Haematococcus lacustris strain NIES-144.</title>
        <authorList>
            <person name="Morimoto D."/>
            <person name="Nakagawa S."/>
            <person name="Yoshida T."/>
            <person name="Sawayama S."/>
        </authorList>
    </citation>
    <scope>NUCLEOTIDE SEQUENCE [LARGE SCALE GENOMIC DNA]</scope>
    <source>
        <strain evidence="2 3">NIES-144</strain>
    </source>
</reference>
<sequence>MQGLAPECTDSGSVCCSGTCELLRIYWQAALVTIECSSGNGTNEGTPPGIQPEAVLEGHRGASNDSTMQRGAN</sequence>
<feature type="region of interest" description="Disordered" evidence="1">
    <location>
        <begin position="37"/>
        <end position="73"/>
    </location>
</feature>
<organism evidence="2 3">
    <name type="scientific">Haematococcus lacustris</name>
    <name type="common">Green alga</name>
    <name type="synonym">Haematococcus pluvialis</name>
    <dbReference type="NCBI Taxonomy" id="44745"/>
    <lineage>
        <taxon>Eukaryota</taxon>
        <taxon>Viridiplantae</taxon>
        <taxon>Chlorophyta</taxon>
        <taxon>core chlorophytes</taxon>
        <taxon>Chlorophyceae</taxon>
        <taxon>CS clade</taxon>
        <taxon>Chlamydomonadales</taxon>
        <taxon>Haematococcaceae</taxon>
        <taxon>Haematococcus</taxon>
    </lineage>
</organism>
<dbReference type="AlphaFoldDB" id="A0A699ZLE9"/>
<feature type="non-terminal residue" evidence="2">
    <location>
        <position position="73"/>
    </location>
</feature>
<proteinExistence type="predicted"/>
<comment type="caution">
    <text evidence="2">The sequence shown here is derived from an EMBL/GenBank/DDBJ whole genome shotgun (WGS) entry which is preliminary data.</text>
</comment>
<dbReference type="Proteomes" id="UP000485058">
    <property type="component" value="Unassembled WGS sequence"/>
</dbReference>
<evidence type="ECO:0000313" key="3">
    <source>
        <dbReference type="Proteomes" id="UP000485058"/>
    </source>
</evidence>
<feature type="non-terminal residue" evidence="2">
    <location>
        <position position="1"/>
    </location>
</feature>
<keyword evidence="3" id="KW-1185">Reference proteome</keyword>
<protein>
    <submittedName>
        <fullName evidence="2">Uncharacterized protein</fullName>
    </submittedName>
</protein>
<name>A0A699ZLE9_HAELA</name>
<evidence type="ECO:0000256" key="1">
    <source>
        <dbReference type="SAM" id="MobiDB-lite"/>
    </source>
</evidence>
<accession>A0A699ZLE9</accession>